<keyword evidence="8 11" id="KW-0720">Serine protease</keyword>
<evidence type="ECO:0000256" key="7">
    <source>
        <dbReference type="ARBA" id="ARBA00022801"/>
    </source>
</evidence>
<name>A0ABD3QPH7_9STRA</name>
<comment type="caution">
    <text evidence="14">The sequence shown here is derived from an EMBL/GenBank/DDBJ whole genome shotgun (WGS) entry which is preliminary data.</text>
</comment>
<feature type="transmembrane region" description="Helical" evidence="11">
    <location>
        <begin position="484"/>
        <end position="506"/>
    </location>
</feature>
<feature type="compositionally biased region" description="Acidic residues" evidence="12">
    <location>
        <begin position="18"/>
        <end position="27"/>
    </location>
</feature>
<feature type="domain" description="Peptidase S54 rhomboid" evidence="13">
    <location>
        <begin position="314"/>
        <end position="462"/>
    </location>
</feature>
<evidence type="ECO:0000256" key="1">
    <source>
        <dbReference type="ARBA" id="ARBA00000156"/>
    </source>
</evidence>
<dbReference type="InterPro" id="IPR035952">
    <property type="entry name" value="Rhomboid-like_sf"/>
</dbReference>
<evidence type="ECO:0000313" key="14">
    <source>
        <dbReference type="EMBL" id="KAL3802323.1"/>
    </source>
</evidence>
<feature type="transmembrane region" description="Helical" evidence="11">
    <location>
        <begin position="323"/>
        <end position="342"/>
    </location>
</feature>
<keyword evidence="9 11" id="KW-1133">Transmembrane helix</keyword>
<evidence type="ECO:0000256" key="11">
    <source>
        <dbReference type="RuleBase" id="RU362115"/>
    </source>
</evidence>
<dbReference type="GO" id="GO:0006508">
    <property type="term" value="P:proteolysis"/>
    <property type="evidence" value="ECO:0007669"/>
    <property type="project" value="UniProtKB-KW"/>
</dbReference>
<comment type="subcellular location">
    <subcellularLocation>
        <location evidence="2 11">Membrane</location>
        <topology evidence="2 11">Multi-pass membrane protein</topology>
    </subcellularLocation>
</comment>
<evidence type="ECO:0000259" key="13">
    <source>
        <dbReference type="Pfam" id="PF01694"/>
    </source>
</evidence>
<keyword evidence="10 11" id="KW-0472">Membrane</keyword>
<evidence type="ECO:0000256" key="5">
    <source>
        <dbReference type="ARBA" id="ARBA00022670"/>
    </source>
</evidence>
<feature type="region of interest" description="Disordered" evidence="12">
    <location>
        <begin position="1"/>
        <end position="90"/>
    </location>
</feature>
<sequence length="602" mass="66839">MPGLLPSFHSNNMPLTADSEDVNDDEFFGAMSAASSSQPPRPDSWGKNKSSPSGANSGFRVYNPVEDSFEGWPAEPSFENDSNAAESNELDSFRENYSSSHVAAAVSTDNRLRDNDGHDRSLSSARNTPGETQDDTALARAIAEQDLPPGVSAIEQQEVMMRLLTQQLRRGDWSTGDEGSLPPELEQRLRDFQFAQRKRRETYGDERPWGILGLYDHLAGIRVDVEWAEDAAWRRAHKEPYLSWADFQQTRDTGWNRPFFTYILLVVCTVVLIASYGLNGWKVEPLSVNPMIGPSAETLLRMGAKQTSLIVNQGEWYRLFSPMVLHAGLIHYFLNMTALWFIGKAVEQCHGFAAAAIIFIIPAVGGTIMSAIFLPEYISVGASGGIFGLIGACIADICINWSLLFSKHVNSSDEGTRFRHLKVLMWLLFDIVINCLVGLTPFVDNFTHLGGMVYGFLCGLSTIERLSTDFFGIATSTLSRIRNLFVRFSGLLLSVVLIMVTTALLVESDGGASPCSSCRYVSCVPFPPWAGEDAKWWYCDDCSRVTADAKLDSSGYYSLSLTCPDGVIEEIDLSDELVTDRQWIRRQLPNLCRKHCENLFAS</sequence>
<dbReference type="SUPFAM" id="SSF144091">
    <property type="entry name" value="Rhomboid-like"/>
    <property type="match status" value="1"/>
</dbReference>
<dbReference type="AlphaFoldDB" id="A0ABD3QPH7"/>
<keyword evidence="6 11" id="KW-0812">Transmembrane</keyword>
<feature type="transmembrane region" description="Helical" evidence="11">
    <location>
        <begin position="354"/>
        <end position="374"/>
    </location>
</feature>
<evidence type="ECO:0000256" key="9">
    <source>
        <dbReference type="ARBA" id="ARBA00022989"/>
    </source>
</evidence>
<dbReference type="EMBL" id="JABMIG020000020">
    <property type="protein sequence ID" value="KAL3802323.1"/>
    <property type="molecule type" value="Genomic_DNA"/>
</dbReference>
<feature type="compositionally biased region" description="Polar residues" evidence="12">
    <location>
        <begin position="47"/>
        <end position="56"/>
    </location>
</feature>
<dbReference type="Proteomes" id="UP001516023">
    <property type="component" value="Unassembled WGS sequence"/>
</dbReference>
<evidence type="ECO:0000256" key="6">
    <source>
        <dbReference type="ARBA" id="ARBA00022692"/>
    </source>
</evidence>
<dbReference type="GO" id="GO:0008236">
    <property type="term" value="F:serine-type peptidase activity"/>
    <property type="evidence" value="ECO:0007669"/>
    <property type="project" value="UniProtKB-KW"/>
</dbReference>
<evidence type="ECO:0000256" key="12">
    <source>
        <dbReference type="SAM" id="MobiDB-lite"/>
    </source>
</evidence>
<evidence type="ECO:0000313" key="15">
    <source>
        <dbReference type="Proteomes" id="UP001516023"/>
    </source>
</evidence>
<dbReference type="PANTHER" id="PTHR22936">
    <property type="entry name" value="RHOMBOID-RELATED"/>
    <property type="match status" value="1"/>
</dbReference>
<dbReference type="GO" id="GO:0016020">
    <property type="term" value="C:membrane"/>
    <property type="evidence" value="ECO:0007669"/>
    <property type="project" value="UniProtKB-SubCell"/>
</dbReference>
<keyword evidence="5 11" id="KW-0645">Protease</keyword>
<evidence type="ECO:0000256" key="4">
    <source>
        <dbReference type="ARBA" id="ARBA00013039"/>
    </source>
</evidence>
<gene>
    <name evidence="14" type="ORF">HJC23_007148</name>
</gene>
<proteinExistence type="inferred from homology"/>
<comment type="catalytic activity">
    <reaction evidence="1 11">
        <text>Cleaves type-1 transmembrane domains using a catalytic dyad composed of serine and histidine that are contributed by different transmembrane domains.</text>
        <dbReference type="EC" id="3.4.21.105"/>
    </reaction>
</comment>
<dbReference type="Pfam" id="PF01694">
    <property type="entry name" value="Rhomboid"/>
    <property type="match status" value="1"/>
</dbReference>
<dbReference type="EC" id="3.4.21.105" evidence="4"/>
<accession>A0ABD3QPH7</accession>
<keyword evidence="7 11" id="KW-0378">Hydrolase</keyword>
<feature type="transmembrane region" description="Helical" evidence="11">
    <location>
        <begin position="446"/>
        <end position="463"/>
    </location>
</feature>
<evidence type="ECO:0000256" key="2">
    <source>
        <dbReference type="ARBA" id="ARBA00004141"/>
    </source>
</evidence>
<feature type="transmembrane region" description="Helical" evidence="11">
    <location>
        <begin position="423"/>
        <end position="440"/>
    </location>
</feature>
<evidence type="ECO:0000256" key="10">
    <source>
        <dbReference type="ARBA" id="ARBA00023136"/>
    </source>
</evidence>
<evidence type="ECO:0000256" key="8">
    <source>
        <dbReference type="ARBA" id="ARBA00022825"/>
    </source>
</evidence>
<feature type="transmembrane region" description="Helical" evidence="11">
    <location>
        <begin position="259"/>
        <end position="278"/>
    </location>
</feature>
<comment type="function">
    <text evidence="11">Serine protease involved in intramembrane proteolysis.</text>
</comment>
<feature type="region of interest" description="Disordered" evidence="12">
    <location>
        <begin position="104"/>
        <end position="134"/>
    </location>
</feature>
<feature type="compositionally biased region" description="Polar residues" evidence="12">
    <location>
        <begin position="122"/>
        <end position="131"/>
    </location>
</feature>
<feature type="compositionally biased region" description="Basic and acidic residues" evidence="12">
    <location>
        <begin position="110"/>
        <end position="121"/>
    </location>
</feature>
<dbReference type="InterPro" id="IPR022764">
    <property type="entry name" value="Peptidase_S54_rhomboid_dom"/>
</dbReference>
<protein>
    <recommendedName>
        <fullName evidence="4">rhomboid protease</fullName>
        <ecNumber evidence="4">3.4.21.105</ecNumber>
    </recommendedName>
</protein>
<dbReference type="PANTHER" id="PTHR22936:SF69">
    <property type="entry name" value="RHOMBOID-LIKE PROTEIN"/>
    <property type="match status" value="1"/>
</dbReference>
<organism evidence="14 15">
    <name type="scientific">Cyclotella cryptica</name>
    <dbReference type="NCBI Taxonomy" id="29204"/>
    <lineage>
        <taxon>Eukaryota</taxon>
        <taxon>Sar</taxon>
        <taxon>Stramenopiles</taxon>
        <taxon>Ochrophyta</taxon>
        <taxon>Bacillariophyta</taxon>
        <taxon>Coscinodiscophyceae</taxon>
        <taxon>Thalassiosirophycidae</taxon>
        <taxon>Stephanodiscales</taxon>
        <taxon>Stephanodiscaceae</taxon>
        <taxon>Cyclotella</taxon>
    </lineage>
</organism>
<keyword evidence="15" id="KW-1185">Reference proteome</keyword>
<evidence type="ECO:0000256" key="3">
    <source>
        <dbReference type="ARBA" id="ARBA00009045"/>
    </source>
</evidence>
<reference evidence="14 15" key="1">
    <citation type="journal article" date="2020" name="G3 (Bethesda)">
        <title>Improved Reference Genome for Cyclotella cryptica CCMP332, a Model for Cell Wall Morphogenesis, Salinity Adaptation, and Lipid Production in Diatoms (Bacillariophyta).</title>
        <authorList>
            <person name="Roberts W.R."/>
            <person name="Downey K.M."/>
            <person name="Ruck E.C."/>
            <person name="Traller J.C."/>
            <person name="Alverson A.J."/>
        </authorList>
    </citation>
    <scope>NUCLEOTIDE SEQUENCE [LARGE SCALE GENOMIC DNA]</scope>
    <source>
        <strain evidence="14 15">CCMP332</strain>
    </source>
</reference>
<dbReference type="InterPro" id="IPR002610">
    <property type="entry name" value="Peptidase_S54_rhomboid-like"/>
</dbReference>
<comment type="similarity">
    <text evidence="3 11">Belongs to the peptidase S54 family.</text>
</comment>
<feature type="transmembrane region" description="Helical" evidence="11">
    <location>
        <begin position="380"/>
        <end position="403"/>
    </location>
</feature>
<dbReference type="Gene3D" id="1.20.1540.10">
    <property type="entry name" value="Rhomboid-like"/>
    <property type="match status" value="1"/>
</dbReference>